<dbReference type="Pfam" id="PF13560">
    <property type="entry name" value="HTH_31"/>
    <property type="match status" value="1"/>
</dbReference>
<accession>A0ABW1G5X2</accession>
<dbReference type="Gene3D" id="1.10.260.40">
    <property type="entry name" value="lambda repressor-like DNA-binding domains"/>
    <property type="match status" value="1"/>
</dbReference>
<evidence type="ECO:0000313" key="2">
    <source>
        <dbReference type="EMBL" id="MFC5910154.1"/>
    </source>
</evidence>
<dbReference type="Pfam" id="PF19054">
    <property type="entry name" value="DUF5753"/>
    <property type="match status" value="1"/>
</dbReference>
<dbReference type="RefSeq" id="WP_380586805.1">
    <property type="nucleotide sequence ID" value="NZ_JBHSQJ010000102.1"/>
</dbReference>
<reference evidence="3" key="1">
    <citation type="journal article" date="2019" name="Int. J. Syst. Evol. Microbiol.">
        <title>The Global Catalogue of Microorganisms (GCM) 10K type strain sequencing project: providing services to taxonomists for standard genome sequencing and annotation.</title>
        <authorList>
            <consortium name="The Broad Institute Genomics Platform"/>
            <consortium name="The Broad Institute Genome Sequencing Center for Infectious Disease"/>
            <person name="Wu L."/>
            <person name="Ma J."/>
        </authorList>
    </citation>
    <scope>NUCLEOTIDE SEQUENCE [LARGE SCALE GENOMIC DNA]</scope>
    <source>
        <strain evidence="3">JCM 4816</strain>
    </source>
</reference>
<dbReference type="InterPro" id="IPR001387">
    <property type="entry name" value="Cro/C1-type_HTH"/>
</dbReference>
<gene>
    <name evidence="2" type="ORF">ACFP3V_23405</name>
</gene>
<dbReference type="InterPro" id="IPR010982">
    <property type="entry name" value="Lambda_DNA-bd_dom_sf"/>
</dbReference>
<dbReference type="SUPFAM" id="SSF47413">
    <property type="entry name" value="lambda repressor-like DNA-binding domains"/>
    <property type="match status" value="1"/>
</dbReference>
<dbReference type="EMBL" id="JBHSQJ010000102">
    <property type="protein sequence ID" value="MFC5910154.1"/>
    <property type="molecule type" value="Genomic_DNA"/>
</dbReference>
<keyword evidence="3" id="KW-1185">Reference proteome</keyword>
<proteinExistence type="predicted"/>
<feature type="domain" description="HTH cro/C1-type" evidence="1">
    <location>
        <begin position="15"/>
        <end position="69"/>
    </location>
</feature>
<comment type="caution">
    <text evidence="2">The sequence shown here is derived from an EMBL/GenBank/DDBJ whole genome shotgun (WGS) entry which is preliminary data.</text>
</comment>
<dbReference type="CDD" id="cd00093">
    <property type="entry name" value="HTH_XRE"/>
    <property type="match status" value="1"/>
</dbReference>
<evidence type="ECO:0000259" key="1">
    <source>
        <dbReference type="PROSITE" id="PS50943"/>
    </source>
</evidence>
<evidence type="ECO:0000313" key="3">
    <source>
        <dbReference type="Proteomes" id="UP001596174"/>
    </source>
</evidence>
<protein>
    <submittedName>
        <fullName evidence="2">Helix-turn-helix domain-containing protein</fullName>
    </submittedName>
</protein>
<dbReference type="Proteomes" id="UP001596174">
    <property type="component" value="Unassembled WGS sequence"/>
</dbReference>
<name>A0ABW1G5X2_9ACTN</name>
<dbReference type="PROSITE" id="PS50943">
    <property type="entry name" value="HTH_CROC1"/>
    <property type="match status" value="1"/>
</dbReference>
<organism evidence="2 3">
    <name type="scientific">Streptacidiphilus monticola</name>
    <dbReference type="NCBI Taxonomy" id="2161674"/>
    <lineage>
        <taxon>Bacteria</taxon>
        <taxon>Bacillati</taxon>
        <taxon>Actinomycetota</taxon>
        <taxon>Actinomycetes</taxon>
        <taxon>Kitasatosporales</taxon>
        <taxon>Streptomycetaceae</taxon>
        <taxon>Streptacidiphilus</taxon>
    </lineage>
</organism>
<dbReference type="InterPro" id="IPR043917">
    <property type="entry name" value="DUF5753"/>
</dbReference>
<sequence>MTDYQREREALGAWLHRLRREAGLNGKQLAARLGWAPSKVSRIEHGRQTPSAADIEGWAAACGAPEAAAELAARLHALDTHYVTWRRSLRAGHAPRQRVAQELESRLSRLRVFEPTMIPGLLQTAEYARSLFVALSALQGTPDDVSAAVQARMERQRVLYEPGRDFHFLLTAGALRARVCPGEAHRGQLDRLLAVASLDGVRVGVLPDAALLPFAPLHPFWIHDAHLVQVETWTAEINVTSAPEVSVYERVFDAYASVAVYGSEARDVIGTVLRELPPAAPVPTASGEAPIPSPRR</sequence>
<dbReference type="SMART" id="SM00530">
    <property type="entry name" value="HTH_XRE"/>
    <property type="match status" value="1"/>
</dbReference>